<feature type="transmembrane region" description="Helical" evidence="1">
    <location>
        <begin position="6"/>
        <end position="22"/>
    </location>
</feature>
<evidence type="ECO:0000313" key="2">
    <source>
        <dbReference type="EMBL" id="SET27588.1"/>
    </source>
</evidence>
<gene>
    <name evidence="2" type="ORF">SAMN05216389_10828</name>
</gene>
<proteinExistence type="predicted"/>
<evidence type="ECO:0000313" key="3">
    <source>
        <dbReference type="Proteomes" id="UP000198618"/>
    </source>
</evidence>
<keyword evidence="1" id="KW-1133">Transmembrane helix</keyword>
<dbReference type="AlphaFoldDB" id="A0A1I0D7T6"/>
<accession>A0A1I0D7T6</accession>
<sequence>MKRTFYWILAVLASLVGYMLASRRMEDKRDFR</sequence>
<protein>
    <submittedName>
        <fullName evidence="2">Uncharacterized protein</fullName>
    </submittedName>
</protein>
<dbReference type="Proteomes" id="UP000198618">
    <property type="component" value="Unassembled WGS sequence"/>
</dbReference>
<evidence type="ECO:0000256" key="1">
    <source>
        <dbReference type="SAM" id="Phobius"/>
    </source>
</evidence>
<organism evidence="2 3">
    <name type="scientific">Oceanobacillus limi</name>
    <dbReference type="NCBI Taxonomy" id="930131"/>
    <lineage>
        <taxon>Bacteria</taxon>
        <taxon>Bacillati</taxon>
        <taxon>Bacillota</taxon>
        <taxon>Bacilli</taxon>
        <taxon>Bacillales</taxon>
        <taxon>Bacillaceae</taxon>
        <taxon>Oceanobacillus</taxon>
    </lineage>
</organism>
<dbReference type="STRING" id="930131.SAMN05216389_10828"/>
<name>A0A1I0D7T6_9BACI</name>
<dbReference type="EMBL" id="FOHE01000008">
    <property type="protein sequence ID" value="SET27588.1"/>
    <property type="molecule type" value="Genomic_DNA"/>
</dbReference>
<keyword evidence="1" id="KW-0812">Transmembrane</keyword>
<reference evidence="2 3" key="1">
    <citation type="submission" date="2016-10" db="EMBL/GenBank/DDBJ databases">
        <authorList>
            <person name="de Groot N.N."/>
        </authorList>
    </citation>
    <scope>NUCLEOTIDE SEQUENCE [LARGE SCALE GENOMIC DNA]</scope>
    <source>
        <strain evidence="2 3">IBRC-M 10780</strain>
    </source>
</reference>
<keyword evidence="3" id="KW-1185">Reference proteome</keyword>
<keyword evidence="1" id="KW-0472">Membrane</keyword>